<feature type="region of interest" description="Disordered" evidence="1">
    <location>
        <begin position="1"/>
        <end position="53"/>
    </location>
</feature>
<evidence type="ECO:0000256" key="1">
    <source>
        <dbReference type="SAM" id="MobiDB-lite"/>
    </source>
</evidence>
<protein>
    <recommendedName>
        <fullName evidence="2">eCIS core domain-containing protein</fullName>
    </recommendedName>
</protein>
<dbReference type="STRING" id="118168.MC7420_4845"/>
<dbReference type="AlphaFoldDB" id="B4VNW8"/>
<feature type="compositionally biased region" description="Low complexity" evidence="1">
    <location>
        <begin position="171"/>
        <end position="181"/>
    </location>
</feature>
<proteinExistence type="predicted"/>
<dbReference type="RefSeq" id="WP_006100317.1">
    <property type="nucleotide sequence ID" value="NZ_DS989846.1"/>
</dbReference>
<feature type="region of interest" description="Disordered" evidence="1">
    <location>
        <begin position="72"/>
        <end position="104"/>
    </location>
</feature>
<dbReference type="OrthoDB" id="468501at2"/>
<feature type="compositionally biased region" description="Polar residues" evidence="1">
    <location>
        <begin position="8"/>
        <end position="17"/>
    </location>
</feature>
<dbReference type="EMBL" id="DS989846">
    <property type="protein sequence ID" value="EDX76589.1"/>
    <property type="molecule type" value="Genomic_DNA"/>
</dbReference>
<dbReference type="Proteomes" id="UP000003835">
    <property type="component" value="Unassembled WGS sequence"/>
</dbReference>
<evidence type="ECO:0000259" key="2">
    <source>
        <dbReference type="Pfam" id="PF13699"/>
    </source>
</evidence>
<feature type="compositionally biased region" description="Polar residues" evidence="1">
    <location>
        <begin position="31"/>
        <end position="44"/>
    </location>
</feature>
<feature type="domain" description="eCIS core" evidence="2">
    <location>
        <begin position="249"/>
        <end position="321"/>
    </location>
</feature>
<feature type="region of interest" description="Disordered" evidence="1">
    <location>
        <begin position="171"/>
        <end position="192"/>
    </location>
</feature>
<dbReference type="Pfam" id="PF13699">
    <property type="entry name" value="eCIS_core"/>
    <property type="match status" value="1"/>
</dbReference>
<evidence type="ECO:0000313" key="3">
    <source>
        <dbReference type="EMBL" id="EDX76589.1"/>
    </source>
</evidence>
<dbReference type="InterPro" id="IPR025295">
    <property type="entry name" value="eCIS_core_dom"/>
</dbReference>
<dbReference type="eggNOG" id="COG3266">
    <property type="taxonomic scope" value="Bacteria"/>
</dbReference>
<gene>
    <name evidence="3" type="ORF">MC7420_4845</name>
</gene>
<name>B4VNW8_9CYAN</name>
<keyword evidence="4" id="KW-1185">Reference proteome</keyword>
<feature type="region of interest" description="Disordered" evidence="1">
    <location>
        <begin position="228"/>
        <end position="251"/>
    </location>
</feature>
<evidence type="ECO:0000313" key="4">
    <source>
        <dbReference type="Proteomes" id="UP000003835"/>
    </source>
</evidence>
<sequence length="615" mass="67073">MEYKPVQKKNSSWTPTPVQKKGKSPGKMGHSSIQPKSNPSSAPSQEIGEYKRASADRLAANVMRGIQAKELEQAESSTLQRKSESPWALTFDAPPPLPQSPASQLKGAFAPVSQNPIQRQCADCAKEEKEQAPEAGKDLEEIGIQTKLTVGAPGDLYEQEADRVASQVMSMSAPPDSSASVQRQLDTNHPHHPKQIWKRAQSITPVVQTQIDPRVQMRQMIQRAHQIDGNQASGDLESRLNASKGGGSPLSEGVRGFMEPRFGADFSGGRVHTGGEAVQMSKELGAQAFTHGSDVYFGAGKEPGNNELTAHELTHVVQQTGVVQRQNQKPQKPAINLKEVPILEGIAPKSDVLSHLQSLGGTTGHDSSVYRKEILQFQRENSADKIVASQQQVLEEPKAVDIQKKDNSHTLRRCISGCTPQTTFKKGEILGVSSGNTEGWVVGLIGNNQRSFPDALKVEYQEQKGERDYFTILEGPWEGTKASLKPGYLGLTNWGGAVAVTFNEKTGILDYGGGTARATIDTNPNDPSAPKIALDREYPLRLPDHPHAGGDNYGNYAKTWFRIEGGPQGDEYLHRGDVSWGCVSVTDNSWPSIYKHLINKRSGTQHIGTIKRINH</sequence>
<accession>B4VNW8</accession>
<reference evidence="3 4" key="1">
    <citation type="submission" date="2008-07" db="EMBL/GenBank/DDBJ databases">
        <authorList>
            <person name="Tandeau de Marsac N."/>
            <person name="Ferriera S."/>
            <person name="Johnson J."/>
            <person name="Kravitz S."/>
            <person name="Beeson K."/>
            <person name="Sutton G."/>
            <person name="Rogers Y.-H."/>
            <person name="Friedman R."/>
            <person name="Frazier M."/>
            <person name="Venter J.C."/>
        </authorList>
    </citation>
    <scope>NUCLEOTIDE SEQUENCE [LARGE SCALE GENOMIC DNA]</scope>
    <source>
        <strain evidence="3 4">PCC 7420</strain>
    </source>
</reference>
<dbReference type="HOGENOM" id="CLU_443915_0_0_3"/>
<organism evidence="3 4">
    <name type="scientific">Coleofasciculus chthonoplastes PCC 7420</name>
    <dbReference type="NCBI Taxonomy" id="118168"/>
    <lineage>
        <taxon>Bacteria</taxon>
        <taxon>Bacillati</taxon>
        <taxon>Cyanobacteriota</taxon>
        <taxon>Cyanophyceae</taxon>
        <taxon>Coleofasciculales</taxon>
        <taxon>Coleofasciculaceae</taxon>
        <taxon>Coleofasciculus</taxon>
    </lineage>
</organism>